<organism evidence="2 3">
    <name type="scientific">Bacteroides reticulotermitis</name>
    <dbReference type="NCBI Taxonomy" id="1133319"/>
    <lineage>
        <taxon>Bacteria</taxon>
        <taxon>Pseudomonadati</taxon>
        <taxon>Bacteroidota</taxon>
        <taxon>Bacteroidia</taxon>
        <taxon>Bacteroidales</taxon>
        <taxon>Bacteroidaceae</taxon>
        <taxon>Bacteroides</taxon>
    </lineage>
</organism>
<dbReference type="Pfam" id="PF04246">
    <property type="entry name" value="RseC_MucC"/>
    <property type="match status" value="1"/>
</dbReference>
<dbReference type="RefSeq" id="WP_044159347.1">
    <property type="nucleotide sequence ID" value="NZ_JACIER010000003.1"/>
</dbReference>
<feature type="transmembrane region" description="Helical" evidence="1">
    <location>
        <begin position="103"/>
        <end position="121"/>
    </location>
</feature>
<accession>A0A840CYW2</accession>
<keyword evidence="1" id="KW-0812">Transmembrane</keyword>
<comment type="caution">
    <text evidence="2">The sequence shown here is derived from an EMBL/GenBank/DDBJ whole genome shotgun (WGS) entry which is preliminary data.</text>
</comment>
<evidence type="ECO:0000313" key="2">
    <source>
        <dbReference type="EMBL" id="MBB4043298.1"/>
    </source>
</evidence>
<dbReference type="AlphaFoldDB" id="A0A840CYW2"/>
<keyword evidence="1" id="KW-1133">Transmembrane helix</keyword>
<keyword evidence="1" id="KW-0472">Membrane</keyword>
<evidence type="ECO:0000313" key="3">
    <source>
        <dbReference type="Proteomes" id="UP000560658"/>
    </source>
</evidence>
<feature type="transmembrane region" description="Helical" evidence="1">
    <location>
        <begin position="75"/>
        <end position="97"/>
    </location>
</feature>
<reference evidence="2" key="1">
    <citation type="submission" date="2020-08" db="EMBL/GenBank/DDBJ databases">
        <title>Genomic Encyclopedia of Type Strains, Phase IV (KMG-IV): sequencing the most valuable type-strain genomes for metagenomic binning, comparative biology and taxonomic classification.</title>
        <authorList>
            <person name="Goeker M."/>
        </authorList>
    </citation>
    <scope>NUCLEOTIDE SEQUENCE [LARGE SCALE GENOMIC DNA]</scope>
    <source>
        <strain evidence="2">DSM 105720</strain>
    </source>
</reference>
<keyword evidence="3" id="KW-1185">Reference proteome</keyword>
<protein>
    <submittedName>
        <fullName evidence="2">Sigma-E factor negative regulatory protein RseC</fullName>
    </submittedName>
</protein>
<sequence length="143" mass="15978">MANTIKHLGVVDNIEGVHIKVKILQATACATCSAKGFCTSTGGKEKFVDVIDKDASSYQVGEQVMIEGETFMGMVALLLAFVLPFVLLIATLFIFMIWMGNELYAGVFSLGILIPYYYLLWLQRDRLKYRLAFTITPIKQLTI</sequence>
<dbReference type="EMBL" id="JACIER010000003">
    <property type="protein sequence ID" value="MBB4043298.1"/>
    <property type="molecule type" value="Genomic_DNA"/>
</dbReference>
<name>A0A840CYW2_9BACE</name>
<dbReference type="Proteomes" id="UP000560658">
    <property type="component" value="Unassembled WGS sequence"/>
</dbReference>
<proteinExistence type="predicted"/>
<gene>
    <name evidence="2" type="ORF">GGR06_001065</name>
</gene>
<evidence type="ECO:0000256" key="1">
    <source>
        <dbReference type="SAM" id="Phobius"/>
    </source>
</evidence>